<evidence type="ECO:0000256" key="7">
    <source>
        <dbReference type="ARBA" id="ARBA00022670"/>
    </source>
</evidence>
<feature type="transmembrane region" description="Helical" evidence="24">
    <location>
        <begin position="38"/>
        <end position="65"/>
    </location>
</feature>
<evidence type="ECO:0000256" key="15">
    <source>
        <dbReference type="ARBA" id="ARBA00022989"/>
    </source>
</evidence>
<evidence type="ECO:0000256" key="14">
    <source>
        <dbReference type="ARBA" id="ARBA00022984"/>
    </source>
</evidence>
<keyword evidence="9" id="KW-0808">Transferase</keyword>
<evidence type="ECO:0000256" key="24">
    <source>
        <dbReference type="SAM" id="Phobius"/>
    </source>
</evidence>
<feature type="domain" description="Glycosyl transferase family 51" evidence="26">
    <location>
        <begin position="90"/>
        <end position="274"/>
    </location>
</feature>
<dbReference type="Proteomes" id="UP000640335">
    <property type="component" value="Unassembled WGS sequence"/>
</dbReference>
<dbReference type="RefSeq" id="WP_191750274.1">
    <property type="nucleotide sequence ID" value="NZ_JACSQZ010000035.1"/>
</dbReference>
<evidence type="ECO:0000313" key="28">
    <source>
        <dbReference type="Proteomes" id="UP000640335"/>
    </source>
</evidence>
<evidence type="ECO:0000256" key="4">
    <source>
        <dbReference type="ARBA" id="ARBA00018638"/>
    </source>
</evidence>
<dbReference type="SUPFAM" id="SSF56601">
    <property type="entry name" value="beta-lactamase/transpeptidase-like"/>
    <property type="match status" value="1"/>
</dbReference>
<evidence type="ECO:0000256" key="10">
    <source>
        <dbReference type="ARBA" id="ARBA00022692"/>
    </source>
</evidence>
<comment type="catalytic activity">
    <reaction evidence="20">
        <text>Preferential cleavage: (Ac)2-L-Lys-D-Ala-|-D-Ala. Also transpeptidation of peptidyl-alanyl moieties that are N-acyl substituents of D-alanine.</text>
        <dbReference type="EC" id="3.4.16.4"/>
    </reaction>
</comment>
<keyword evidence="7" id="KW-0645">Protease</keyword>
<protein>
    <recommendedName>
        <fullName evidence="4">Penicillin-binding protein 1A</fullName>
        <ecNumber evidence="21">2.4.99.28</ecNumber>
        <ecNumber evidence="3">3.4.16.4</ecNumber>
    </recommendedName>
</protein>
<evidence type="ECO:0000256" key="20">
    <source>
        <dbReference type="ARBA" id="ARBA00034000"/>
    </source>
</evidence>
<evidence type="ECO:0000313" key="27">
    <source>
        <dbReference type="EMBL" id="MBD7915513.1"/>
    </source>
</evidence>
<dbReference type="Gene3D" id="3.40.710.10">
    <property type="entry name" value="DD-peptidase/beta-lactamase superfamily"/>
    <property type="match status" value="1"/>
</dbReference>
<evidence type="ECO:0000256" key="13">
    <source>
        <dbReference type="ARBA" id="ARBA00022968"/>
    </source>
</evidence>
<evidence type="ECO:0000256" key="3">
    <source>
        <dbReference type="ARBA" id="ARBA00012448"/>
    </source>
</evidence>
<accession>A0ABR8Q507</accession>
<keyword evidence="8" id="KW-0328">Glycosyltransferase</keyword>
<keyword evidence="14" id="KW-0573">Peptidoglycan synthesis</keyword>
<keyword evidence="13" id="KW-0735">Signal-anchor</keyword>
<evidence type="ECO:0000256" key="9">
    <source>
        <dbReference type="ARBA" id="ARBA00022679"/>
    </source>
</evidence>
<evidence type="ECO:0000256" key="17">
    <source>
        <dbReference type="ARBA" id="ARBA00023251"/>
    </source>
</evidence>
<feature type="region of interest" description="Disordered" evidence="23">
    <location>
        <begin position="850"/>
        <end position="892"/>
    </location>
</feature>
<evidence type="ECO:0000256" key="11">
    <source>
        <dbReference type="ARBA" id="ARBA00022801"/>
    </source>
</evidence>
<dbReference type="InterPro" id="IPR023346">
    <property type="entry name" value="Lysozyme-like_dom_sf"/>
</dbReference>
<comment type="catalytic activity">
    <reaction evidence="22">
        <text>[GlcNAc-(1-&gt;4)-Mur2Ac(oyl-L-Ala-gamma-D-Glu-L-Lys-D-Ala-D-Ala)](n)-di-trans,octa-cis-undecaprenyl diphosphate + beta-D-GlcNAc-(1-&gt;4)-Mur2Ac(oyl-L-Ala-gamma-D-Glu-L-Lys-D-Ala-D-Ala)-di-trans,octa-cis-undecaprenyl diphosphate = [GlcNAc-(1-&gt;4)-Mur2Ac(oyl-L-Ala-gamma-D-Glu-L-Lys-D-Ala-D-Ala)](n+1)-di-trans,octa-cis-undecaprenyl diphosphate + di-trans,octa-cis-undecaprenyl diphosphate + H(+)</text>
        <dbReference type="Rhea" id="RHEA:23708"/>
        <dbReference type="Rhea" id="RHEA-COMP:9602"/>
        <dbReference type="Rhea" id="RHEA-COMP:9603"/>
        <dbReference type="ChEBI" id="CHEBI:15378"/>
        <dbReference type="ChEBI" id="CHEBI:58405"/>
        <dbReference type="ChEBI" id="CHEBI:60033"/>
        <dbReference type="ChEBI" id="CHEBI:78435"/>
        <dbReference type="EC" id="2.4.99.28"/>
    </reaction>
</comment>
<evidence type="ECO:0000259" key="25">
    <source>
        <dbReference type="Pfam" id="PF00905"/>
    </source>
</evidence>
<evidence type="ECO:0000256" key="5">
    <source>
        <dbReference type="ARBA" id="ARBA00022475"/>
    </source>
</evidence>
<keyword evidence="11" id="KW-0378">Hydrolase</keyword>
<keyword evidence="6" id="KW-0121">Carboxypeptidase</keyword>
<dbReference type="InterPro" id="IPR036950">
    <property type="entry name" value="PBP_transglycosylase"/>
</dbReference>
<dbReference type="InterPro" id="IPR001460">
    <property type="entry name" value="PCN-bd_Tpept"/>
</dbReference>
<gene>
    <name evidence="27" type="ORF">H9660_10175</name>
</gene>
<keyword evidence="19" id="KW-0961">Cell wall biogenesis/degradation</keyword>
<keyword evidence="18" id="KW-0511">Multifunctional enzyme</keyword>
<dbReference type="Pfam" id="PF00912">
    <property type="entry name" value="Transgly"/>
    <property type="match status" value="1"/>
</dbReference>
<feature type="compositionally biased region" description="Basic and acidic residues" evidence="23">
    <location>
        <begin position="850"/>
        <end position="861"/>
    </location>
</feature>
<dbReference type="Pfam" id="PF00905">
    <property type="entry name" value="Transpeptidase"/>
    <property type="match status" value="1"/>
</dbReference>
<sequence>MANKNTSRKEKSQANVKSNKNTSKKNKKNKKQPIYKKILKGTFLTILIAGLLCFVVGLGYVFAIIKSTEPLDVNAVLSLNEPSMLFDSEGNYIDNLPTNEERYKISLDEMPTYLKDAYVSIEDERFYTHNGIDIKRTLGSALSSGIYFFTGKGNIQGGSTLTQQLIKNTLLTNDVKIERKIREIYLSISLENKLSKDQILEAYLNTIPLGGRVYGVEAAARYYFDKNAIDLNLPECAFLAGLTQAPTTYSPYYPDNIEDPTIYLDRTKTVLMKMRDLGKITEEEYDDAYAFVDANQFEFSQTVISYKINYEWFVYPAIDQVREDLKETYKYTDEEVDRLFSTGGLKIYTTMDRAMQDSTQAVLDDRNSIQQLDIYANPEVTDENGTPALQAAAAIMDYRTGEVKVLVGGRGEQPARSTNRAYDALRSIGSTTKPLTVYGPAIDTKTVTAGTVFDDALLPSSISSKYNNYNPQNWNFKSDGYITVRNALALSKNVPTVMIEDKLGIENGLSYGEKLGIIYGSKSRTSIATLSLGEFTGYDAEDGSIDGGNPFILAAAYGTFGNNGVYIEPKLYTKVIDSNGKVLLEKETVQEQIFSPQTAYIMRDLLKGPLSFDGALAKLSNMPVIGKTGTTSLVTDFLFAGLTPYYSGAVWIGYDDRSTMTGASYSSSAASLWGAMMAPIHENLEYKEFDGNPGGVTTVTICKDSGKIATDTCTHDQRGSRVYTEMFISGTEPTGVCDVHVTAKVNKNNNKLATENTPKDLIEERVFIKKSNPATYAADYKYVLPTEKDDTKAVEEFKLSDLGIKVGSNADDAVNILKDKGITVTIKNNESKNRTIKSLSSEKIKKGETLTIELEKDKPVENESNQPENNNDNNNTDNNANNTNENGQNNQD</sequence>
<dbReference type="PANTHER" id="PTHR32282">
    <property type="entry name" value="BINDING PROTEIN TRANSPEPTIDASE, PUTATIVE-RELATED"/>
    <property type="match status" value="1"/>
</dbReference>
<dbReference type="SUPFAM" id="SSF53955">
    <property type="entry name" value="Lysozyme-like"/>
    <property type="match status" value="1"/>
</dbReference>
<dbReference type="InterPro" id="IPR012338">
    <property type="entry name" value="Beta-lactam/transpept-like"/>
</dbReference>
<evidence type="ECO:0000256" key="16">
    <source>
        <dbReference type="ARBA" id="ARBA00023136"/>
    </source>
</evidence>
<evidence type="ECO:0000256" key="8">
    <source>
        <dbReference type="ARBA" id="ARBA00022676"/>
    </source>
</evidence>
<evidence type="ECO:0000256" key="22">
    <source>
        <dbReference type="ARBA" id="ARBA00049902"/>
    </source>
</evidence>
<keyword evidence="10 24" id="KW-0812">Transmembrane</keyword>
<evidence type="ECO:0000256" key="21">
    <source>
        <dbReference type="ARBA" id="ARBA00044770"/>
    </source>
</evidence>
<keyword evidence="15 24" id="KW-1133">Transmembrane helix</keyword>
<feature type="domain" description="Penicillin-binding protein transpeptidase" evidence="25">
    <location>
        <begin position="392"/>
        <end position="655"/>
    </location>
</feature>
<dbReference type="InterPro" id="IPR001264">
    <property type="entry name" value="Glyco_trans_51"/>
</dbReference>
<evidence type="ECO:0000256" key="2">
    <source>
        <dbReference type="ARBA" id="ARBA00004401"/>
    </source>
</evidence>
<comment type="subcellular location">
    <subcellularLocation>
        <location evidence="2">Cell membrane</location>
        <topology evidence="2">Single-pass type II membrane protein</topology>
    </subcellularLocation>
</comment>
<keyword evidence="28" id="KW-1185">Reference proteome</keyword>
<keyword evidence="5" id="KW-1003">Cell membrane</keyword>
<organism evidence="27 28">
    <name type="scientific">Clostridium gallinarum</name>
    <dbReference type="NCBI Taxonomy" id="2762246"/>
    <lineage>
        <taxon>Bacteria</taxon>
        <taxon>Bacillati</taxon>
        <taxon>Bacillota</taxon>
        <taxon>Clostridia</taxon>
        <taxon>Eubacteriales</taxon>
        <taxon>Clostridiaceae</taxon>
        <taxon>Clostridium</taxon>
    </lineage>
</organism>
<comment type="function">
    <text evidence="1">Cell wall formation. Synthesis of cross-linked peptidoglycan from the lipid intermediates. The enzyme has a penicillin-insensitive transglycosylase N-terminal domain (formation of linear glycan strands) and a penicillin-sensitive transpeptidase C-terminal domain (cross-linking of the peptide subunits).</text>
</comment>
<dbReference type="PANTHER" id="PTHR32282:SF11">
    <property type="entry name" value="PENICILLIN-BINDING PROTEIN 1B"/>
    <property type="match status" value="1"/>
</dbReference>
<dbReference type="EC" id="2.4.99.28" evidence="21"/>
<dbReference type="Gene3D" id="1.10.3810.10">
    <property type="entry name" value="Biosynthetic peptidoglycan transglycosylase-like"/>
    <property type="match status" value="1"/>
</dbReference>
<name>A0ABR8Q507_9CLOT</name>
<reference evidence="27 28" key="1">
    <citation type="submission" date="2020-08" db="EMBL/GenBank/DDBJ databases">
        <title>A Genomic Blueprint of the Chicken Gut Microbiome.</title>
        <authorList>
            <person name="Gilroy R."/>
            <person name="Ravi A."/>
            <person name="Getino M."/>
            <person name="Pursley I."/>
            <person name="Horton D.L."/>
            <person name="Alikhan N.-F."/>
            <person name="Baker D."/>
            <person name="Gharbi K."/>
            <person name="Hall N."/>
            <person name="Watson M."/>
            <person name="Adriaenssens E.M."/>
            <person name="Foster-Nyarko E."/>
            <person name="Jarju S."/>
            <person name="Secka A."/>
            <person name="Antonio M."/>
            <person name="Oren A."/>
            <person name="Chaudhuri R."/>
            <person name="La Ragione R.M."/>
            <person name="Hildebrand F."/>
            <person name="Pallen M.J."/>
        </authorList>
    </citation>
    <scope>NUCLEOTIDE SEQUENCE [LARGE SCALE GENOMIC DNA]</scope>
    <source>
        <strain evidence="27 28">Sa3CUN1</strain>
    </source>
</reference>
<keyword evidence="16 24" id="KW-0472">Membrane</keyword>
<keyword evidence="12" id="KW-0133">Cell shape</keyword>
<comment type="caution">
    <text evidence="27">The sequence shown here is derived from an EMBL/GenBank/DDBJ whole genome shotgun (WGS) entry which is preliminary data.</text>
</comment>
<dbReference type="InterPro" id="IPR050396">
    <property type="entry name" value="Glycosyltr_51/Transpeptidase"/>
</dbReference>
<evidence type="ECO:0000256" key="6">
    <source>
        <dbReference type="ARBA" id="ARBA00022645"/>
    </source>
</evidence>
<evidence type="ECO:0000256" key="18">
    <source>
        <dbReference type="ARBA" id="ARBA00023268"/>
    </source>
</evidence>
<feature type="compositionally biased region" description="Low complexity" evidence="23">
    <location>
        <begin position="862"/>
        <end position="892"/>
    </location>
</feature>
<keyword evidence="17" id="KW-0046">Antibiotic resistance</keyword>
<dbReference type="EC" id="3.4.16.4" evidence="3"/>
<evidence type="ECO:0000256" key="12">
    <source>
        <dbReference type="ARBA" id="ARBA00022960"/>
    </source>
</evidence>
<dbReference type="EMBL" id="JACSQZ010000035">
    <property type="protein sequence ID" value="MBD7915513.1"/>
    <property type="molecule type" value="Genomic_DNA"/>
</dbReference>
<evidence type="ECO:0000256" key="23">
    <source>
        <dbReference type="SAM" id="MobiDB-lite"/>
    </source>
</evidence>
<evidence type="ECO:0000256" key="19">
    <source>
        <dbReference type="ARBA" id="ARBA00023316"/>
    </source>
</evidence>
<feature type="region of interest" description="Disordered" evidence="23">
    <location>
        <begin position="1"/>
        <end position="29"/>
    </location>
</feature>
<proteinExistence type="predicted"/>
<evidence type="ECO:0000256" key="1">
    <source>
        <dbReference type="ARBA" id="ARBA00002624"/>
    </source>
</evidence>
<evidence type="ECO:0000259" key="26">
    <source>
        <dbReference type="Pfam" id="PF00912"/>
    </source>
</evidence>